<feature type="transmembrane region" description="Helical" evidence="1">
    <location>
        <begin position="69"/>
        <end position="87"/>
    </location>
</feature>
<feature type="transmembrane region" description="Helical" evidence="1">
    <location>
        <begin position="180"/>
        <end position="200"/>
    </location>
</feature>
<evidence type="ECO:0000256" key="1">
    <source>
        <dbReference type="SAM" id="Phobius"/>
    </source>
</evidence>
<dbReference type="Proteomes" id="UP000031928">
    <property type="component" value="Chromosome"/>
</dbReference>
<name>A0A0B6TZ94_9CORY</name>
<feature type="transmembrane region" description="Helical" evidence="1">
    <location>
        <begin position="156"/>
        <end position="174"/>
    </location>
</feature>
<dbReference type="Pfam" id="PF06197">
    <property type="entry name" value="DUF998"/>
    <property type="match status" value="1"/>
</dbReference>
<dbReference type="InterPro" id="IPR009339">
    <property type="entry name" value="DUF998"/>
</dbReference>
<reference evidence="2 3" key="1">
    <citation type="submission" date="2014-05" db="EMBL/GenBank/DDBJ databases">
        <title>Complete genome sequence of Corynebacterium marinum DSM 44953.</title>
        <authorList>
            <person name="Schaffert L."/>
            <person name="Albersmeier A."/>
            <person name="Kalinowski J."/>
            <person name="Ruckert C."/>
        </authorList>
    </citation>
    <scope>NUCLEOTIDE SEQUENCE [LARGE SCALE GENOMIC DNA]</scope>
    <source>
        <strain evidence="2 3">DSM 44953</strain>
    </source>
</reference>
<feature type="transmembrane region" description="Helical" evidence="1">
    <location>
        <begin position="125"/>
        <end position="144"/>
    </location>
</feature>
<keyword evidence="1" id="KW-0472">Membrane</keyword>
<dbReference type="OrthoDB" id="5191116at2"/>
<organism evidence="2 3">
    <name type="scientific">Corynebacterium marinum DSM 44953</name>
    <dbReference type="NCBI Taxonomy" id="1224162"/>
    <lineage>
        <taxon>Bacteria</taxon>
        <taxon>Bacillati</taxon>
        <taxon>Actinomycetota</taxon>
        <taxon>Actinomycetes</taxon>
        <taxon>Mycobacteriales</taxon>
        <taxon>Corynebacteriaceae</taxon>
        <taxon>Corynebacterium</taxon>
    </lineage>
</organism>
<gene>
    <name evidence="2" type="ORF">B840_12290</name>
</gene>
<dbReference type="RefSeq" id="WP_042622345.1">
    <property type="nucleotide sequence ID" value="NZ_CP007790.1"/>
</dbReference>
<evidence type="ECO:0000313" key="3">
    <source>
        <dbReference type="Proteomes" id="UP000031928"/>
    </source>
</evidence>
<dbReference type="STRING" id="1224162.B840_12290"/>
<keyword evidence="1" id="KW-1133">Transmembrane helix</keyword>
<dbReference type="EMBL" id="CP007790">
    <property type="protein sequence ID" value="AJK70026.1"/>
    <property type="molecule type" value="Genomic_DNA"/>
</dbReference>
<protein>
    <recommendedName>
        <fullName evidence="4">DUF998 domain-containing protein</fullName>
    </recommendedName>
</protein>
<proteinExistence type="predicted"/>
<keyword evidence="3" id="KW-1185">Reference proteome</keyword>
<dbReference type="KEGG" id="cmq:B840_12290"/>
<feature type="transmembrane region" description="Helical" evidence="1">
    <location>
        <begin position="99"/>
        <end position="119"/>
    </location>
</feature>
<keyword evidence="1" id="KW-0812">Transmembrane</keyword>
<sequence>MRGDPRRFALTGFALLLVLGIAVEIAAARYFSPPYNWISNTVSDLGVTTCTTINHYYRAIQVCSPAHQWVNASTAVSGLAMIGLATVRARTAGFDRFAGLLWVAAGASTLASALIPADISMEQHTFVSLPQLFAVPMAVFSSAMQFRGVVSRAGQAIGVVGLVAGLWLIFDFQALEYSGVLERVILWPAYLWAVFAAVLGRRRKLTHA</sequence>
<evidence type="ECO:0000313" key="2">
    <source>
        <dbReference type="EMBL" id="AJK70026.1"/>
    </source>
</evidence>
<evidence type="ECO:0008006" key="4">
    <source>
        <dbReference type="Google" id="ProtNLM"/>
    </source>
</evidence>
<accession>A0A0B6TZ94</accession>
<dbReference type="AlphaFoldDB" id="A0A0B6TZ94"/>
<dbReference type="HOGENOM" id="CLU_1319148_0_0_11"/>